<dbReference type="SMART" id="SM00134">
    <property type="entry name" value="LU"/>
    <property type="match status" value="1"/>
</dbReference>
<dbReference type="GO" id="GO:0019834">
    <property type="term" value="F:phospholipase A2 inhibitor activity"/>
    <property type="evidence" value="ECO:0007669"/>
    <property type="project" value="UniProtKB-KW"/>
</dbReference>
<dbReference type="SUPFAM" id="SSF57302">
    <property type="entry name" value="Snake toxin-like"/>
    <property type="match status" value="1"/>
</dbReference>
<evidence type="ECO:0000259" key="7">
    <source>
        <dbReference type="SMART" id="SM00134"/>
    </source>
</evidence>
<dbReference type="GO" id="GO:0005576">
    <property type="term" value="C:extracellular region"/>
    <property type="evidence" value="ECO:0007669"/>
    <property type="project" value="UniProtKB-SubCell"/>
</dbReference>
<name>A0AA35PDV3_9SAUR</name>
<accession>A0AA35PDV3</accession>
<protein>
    <submittedName>
        <fullName evidence="8">A2 inhibitor and Ly6 PLAUR domain-containing protein-like</fullName>
    </submittedName>
</protein>
<dbReference type="InterPro" id="IPR016054">
    <property type="entry name" value="LY6_UPA_recep-like"/>
</dbReference>
<evidence type="ECO:0000313" key="9">
    <source>
        <dbReference type="Proteomes" id="UP001178461"/>
    </source>
</evidence>
<comment type="similarity">
    <text evidence="2">Belongs to the CNF-like-inhibitor family.</text>
</comment>
<proteinExistence type="inferred from homology"/>
<keyword evidence="9" id="KW-1185">Reference proteome</keyword>
<dbReference type="PANTHER" id="PTHR20914">
    <property type="entry name" value="LY6/PLAUR DOMAIN-CONTAINING PROTEIN 8"/>
    <property type="match status" value="1"/>
</dbReference>
<dbReference type="Proteomes" id="UP001178461">
    <property type="component" value="Chromosome 8"/>
</dbReference>
<keyword evidence="4" id="KW-0593">Phospholipase A2 inhibitor</keyword>
<dbReference type="InterPro" id="IPR004126">
    <property type="entry name" value="PLipase_A2_inh_N"/>
</dbReference>
<feature type="domain" description="UPAR/Ly6" evidence="7">
    <location>
        <begin position="22"/>
        <end position="112"/>
    </location>
</feature>
<dbReference type="Pfam" id="PF00021">
    <property type="entry name" value="UPAR_LY6"/>
    <property type="match status" value="1"/>
</dbReference>
<feature type="chain" id="PRO_5041265583" evidence="6">
    <location>
        <begin position="20"/>
        <end position="211"/>
    </location>
</feature>
<dbReference type="AlphaFoldDB" id="A0AA35PDV3"/>
<evidence type="ECO:0000256" key="5">
    <source>
        <dbReference type="ARBA" id="ARBA00023157"/>
    </source>
</evidence>
<dbReference type="Gene3D" id="2.10.60.10">
    <property type="entry name" value="CD59"/>
    <property type="match status" value="1"/>
</dbReference>
<evidence type="ECO:0000256" key="1">
    <source>
        <dbReference type="ARBA" id="ARBA00004613"/>
    </source>
</evidence>
<keyword evidence="3" id="KW-0964">Secreted</keyword>
<gene>
    <name evidence="8" type="ORF">PODLI_1B028136</name>
</gene>
<reference evidence="8" key="1">
    <citation type="submission" date="2022-12" db="EMBL/GenBank/DDBJ databases">
        <authorList>
            <person name="Alioto T."/>
            <person name="Alioto T."/>
            <person name="Gomez Garrido J."/>
        </authorList>
    </citation>
    <scope>NUCLEOTIDE SEQUENCE</scope>
</reference>
<sequence>MKISLEISVWLLTTLLATGICLQCERCESATRSCSGPLQTCKGPQSACLTLTVETRVGKMRKVATYKGCTKLEYCPLGPFTITTAPEERIRSNSECCCQDHCNKGALRLPLLSEPNQRWCPPRNLRGSTCTIGDKVFCHGREVYCIYLSGYAAAGSKNETFVRQGCGTQHICTDKLGIFGIPGLFLETLTKADCNQANEIDYSDFRDLSWN</sequence>
<dbReference type="InterPro" id="IPR050918">
    <property type="entry name" value="CNF-like_PLA2_Inhibitor"/>
</dbReference>
<dbReference type="CDD" id="cd23571">
    <property type="entry name" value="TFP_LU_ECD_PINLYP_rpt1"/>
    <property type="match status" value="1"/>
</dbReference>
<dbReference type="Pfam" id="PF02988">
    <property type="entry name" value="PLA2_inh"/>
    <property type="match status" value="1"/>
</dbReference>
<comment type="subcellular location">
    <subcellularLocation>
        <location evidence="1">Secreted</location>
    </subcellularLocation>
</comment>
<evidence type="ECO:0000256" key="6">
    <source>
        <dbReference type="SAM" id="SignalP"/>
    </source>
</evidence>
<feature type="signal peptide" evidence="6">
    <location>
        <begin position="1"/>
        <end position="19"/>
    </location>
</feature>
<organism evidence="8 9">
    <name type="scientific">Podarcis lilfordi</name>
    <name type="common">Lilford's wall lizard</name>
    <dbReference type="NCBI Taxonomy" id="74358"/>
    <lineage>
        <taxon>Eukaryota</taxon>
        <taxon>Metazoa</taxon>
        <taxon>Chordata</taxon>
        <taxon>Craniata</taxon>
        <taxon>Vertebrata</taxon>
        <taxon>Euteleostomi</taxon>
        <taxon>Lepidosauria</taxon>
        <taxon>Squamata</taxon>
        <taxon>Bifurcata</taxon>
        <taxon>Unidentata</taxon>
        <taxon>Episquamata</taxon>
        <taxon>Laterata</taxon>
        <taxon>Lacertibaenia</taxon>
        <taxon>Lacertidae</taxon>
        <taxon>Podarcis</taxon>
    </lineage>
</organism>
<dbReference type="EMBL" id="OX395133">
    <property type="protein sequence ID" value="CAI5781102.1"/>
    <property type="molecule type" value="Genomic_DNA"/>
</dbReference>
<keyword evidence="5" id="KW-1015">Disulfide bond</keyword>
<evidence type="ECO:0000256" key="3">
    <source>
        <dbReference type="ARBA" id="ARBA00022525"/>
    </source>
</evidence>
<dbReference type="PANTHER" id="PTHR20914:SF30">
    <property type="entry name" value="LY6_PLAUR DOMAIN CONTAINING 9"/>
    <property type="match status" value="1"/>
</dbReference>
<evidence type="ECO:0000313" key="8">
    <source>
        <dbReference type="EMBL" id="CAI5781102.1"/>
    </source>
</evidence>
<evidence type="ECO:0000256" key="2">
    <source>
        <dbReference type="ARBA" id="ARBA00006570"/>
    </source>
</evidence>
<dbReference type="InterPro" id="IPR045860">
    <property type="entry name" value="Snake_toxin-like_sf"/>
</dbReference>
<evidence type="ECO:0000256" key="4">
    <source>
        <dbReference type="ARBA" id="ARBA00023005"/>
    </source>
</evidence>
<keyword evidence="6" id="KW-0732">Signal</keyword>